<dbReference type="PANTHER" id="PTHR33993">
    <property type="entry name" value="GLYOXALASE-RELATED"/>
    <property type="match status" value="1"/>
</dbReference>
<comment type="caution">
    <text evidence="2">The sequence shown here is derived from an EMBL/GenBank/DDBJ whole genome shotgun (WGS) entry which is preliminary data.</text>
</comment>
<dbReference type="PANTHER" id="PTHR33993:SF2">
    <property type="entry name" value="VOC DOMAIN-CONTAINING PROTEIN"/>
    <property type="match status" value="1"/>
</dbReference>
<sequence length="121" mass="12866">MSRVLHFEIPADDTARVASFYQQVFGWKFQRWEGPMEYWLVQTGSDGPGIDGGMMKRAQPGQGPVNTVGVPSLDDAMKAVTANGGAITVPRMAIPGVGWLAYAADTEGNPFGMMQADSGAA</sequence>
<protein>
    <submittedName>
        <fullName evidence="2">VOC family protein</fullName>
    </submittedName>
</protein>
<dbReference type="AlphaFoldDB" id="A0A849T1D0"/>
<dbReference type="EMBL" id="JABFRW010000173">
    <property type="protein sequence ID" value="NOT35109.1"/>
    <property type="molecule type" value="Genomic_DNA"/>
</dbReference>
<dbReference type="InterPro" id="IPR029068">
    <property type="entry name" value="Glyas_Bleomycin-R_OHBP_Dase"/>
</dbReference>
<dbReference type="Pfam" id="PF22677">
    <property type="entry name" value="Ble-like_N"/>
    <property type="match status" value="1"/>
</dbReference>
<dbReference type="PROSITE" id="PS51819">
    <property type="entry name" value="VOC"/>
    <property type="match status" value="1"/>
</dbReference>
<dbReference type="InterPro" id="IPR053863">
    <property type="entry name" value="Glyoxy/Ble-like_N"/>
</dbReference>
<evidence type="ECO:0000313" key="2">
    <source>
        <dbReference type="EMBL" id="NOT35109.1"/>
    </source>
</evidence>
<proteinExistence type="predicted"/>
<reference evidence="2 3" key="1">
    <citation type="submission" date="2020-04" db="EMBL/GenBank/DDBJ databases">
        <title>Metagenomic profiling of ammonia- and methane-oxidizing microorganisms in a Dutch drinking water treatment plant.</title>
        <authorList>
            <person name="Poghosyan L."/>
            <person name="Leucker S."/>
        </authorList>
    </citation>
    <scope>NUCLEOTIDE SEQUENCE [LARGE SCALE GENOMIC DNA]</scope>
    <source>
        <strain evidence="2">S-RSF-IL-03</strain>
    </source>
</reference>
<feature type="domain" description="VOC" evidence="1">
    <location>
        <begin position="3"/>
        <end position="116"/>
    </location>
</feature>
<dbReference type="Gene3D" id="3.10.180.10">
    <property type="entry name" value="2,3-Dihydroxybiphenyl 1,2-Dioxygenase, domain 1"/>
    <property type="match status" value="1"/>
</dbReference>
<accession>A0A849T1D0</accession>
<organism evidence="2 3">
    <name type="scientific">Eiseniibacteriota bacterium</name>
    <dbReference type="NCBI Taxonomy" id="2212470"/>
    <lineage>
        <taxon>Bacteria</taxon>
        <taxon>Candidatus Eiseniibacteriota</taxon>
    </lineage>
</organism>
<name>A0A849T1D0_UNCEI</name>
<dbReference type="Proteomes" id="UP000580839">
    <property type="component" value="Unassembled WGS sequence"/>
</dbReference>
<dbReference type="SUPFAM" id="SSF54593">
    <property type="entry name" value="Glyoxalase/Bleomycin resistance protein/Dihydroxybiphenyl dioxygenase"/>
    <property type="match status" value="1"/>
</dbReference>
<dbReference type="CDD" id="cd07247">
    <property type="entry name" value="SgaA_N_like"/>
    <property type="match status" value="1"/>
</dbReference>
<evidence type="ECO:0000313" key="3">
    <source>
        <dbReference type="Proteomes" id="UP000580839"/>
    </source>
</evidence>
<dbReference type="InterPro" id="IPR052164">
    <property type="entry name" value="Anthracycline_SecMetBiosynth"/>
</dbReference>
<evidence type="ECO:0000259" key="1">
    <source>
        <dbReference type="PROSITE" id="PS51819"/>
    </source>
</evidence>
<dbReference type="InterPro" id="IPR037523">
    <property type="entry name" value="VOC_core"/>
</dbReference>
<gene>
    <name evidence="2" type="ORF">HOP12_13255</name>
</gene>